<feature type="chain" id="PRO_5007099322" evidence="2">
    <location>
        <begin position="22"/>
        <end position="95"/>
    </location>
</feature>
<dbReference type="OrthoDB" id="8086382at2"/>
<gene>
    <name evidence="3" type="ORF">AU467_13365</name>
</gene>
<name>A0A101KWF9_RHILI</name>
<comment type="caution">
    <text evidence="3">The sequence shown here is derived from an EMBL/GenBank/DDBJ whole genome shotgun (WGS) entry which is preliminary data.</text>
</comment>
<feature type="signal peptide" evidence="2">
    <location>
        <begin position="1"/>
        <end position="21"/>
    </location>
</feature>
<evidence type="ECO:0000313" key="3">
    <source>
        <dbReference type="EMBL" id="KUM28217.1"/>
    </source>
</evidence>
<protein>
    <submittedName>
        <fullName evidence="3">Uncharacterized protein</fullName>
    </submittedName>
</protein>
<accession>A0A101KWF9</accession>
<dbReference type="Proteomes" id="UP000053176">
    <property type="component" value="Unassembled WGS sequence"/>
</dbReference>
<dbReference type="AlphaFoldDB" id="A0A101KWF9"/>
<evidence type="ECO:0000256" key="2">
    <source>
        <dbReference type="SAM" id="SignalP"/>
    </source>
</evidence>
<organism evidence="3 4">
    <name type="scientific">Rhizobium loti</name>
    <name type="common">Mesorhizobium loti</name>
    <dbReference type="NCBI Taxonomy" id="381"/>
    <lineage>
        <taxon>Bacteria</taxon>
        <taxon>Pseudomonadati</taxon>
        <taxon>Pseudomonadota</taxon>
        <taxon>Alphaproteobacteria</taxon>
        <taxon>Hyphomicrobiales</taxon>
        <taxon>Phyllobacteriaceae</taxon>
        <taxon>Mesorhizobium</taxon>
    </lineage>
</organism>
<keyword evidence="2" id="KW-0732">Signal</keyword>
<proteinExistence type="predicted"/>
<evidence type="ECO:0000313" key="4">
    <source>
        <dbReference type="Proteomes" id="UP000053176"/>
    </source>
</evidence>
<sequence>MLMKVLATSALVLGMASSAMAQSSDMWSWWHHDRPVSNERVVPVDPYTTGSIYSGSEASGLNSLGNPGPVGPCASNTPGPDANAGMNVNDQYCGK</sequence>
<reference evidence="3 4" key="1">
    <citation type="submission" date="2015-12" db="EMBL/GenBank/DDBJ databases">
        <title>Draft genome sequence of Mesorhizobium sp. UFLA 01-765, a multitolerant efficient symbiont and plant-growth promoting strain isolated from Zn-mining soil using Leucaena leucocephala as a trap plant.</title>
        <authorList>
            <person name="Rangel W.M."/>
            <person name="Thijs S."/>
            <person name="Longatti S.M."/>
            <person name="Moreira F.M."/>
            <person name="Weyens N."/>
            <person name="Vangronsveld J."/>
            <person name="Van Hamme J.D."/>
            <person name="Bottos E.M."/>
            <person name="Rineau F."/>
        </authorList>
    </citation>
    <scope>NUCLEOTIDE SEQUENCE [LARGE SCALE GENOMIC DNA]</scope>
    <source>
        <strain evidence="3 4">UFLA 01-765</strain>
    </source>
</reference>
<dbReference type="EMBL" id="LPWA01000035">
    <property type="protein sequence ID" value="KUM28217.1"/>
    <property type="molecule type" value="Genomic_DNA"/>
</dbReference>
<evidence type="ECO:0000256" key="1">
    <source>
        <dbReference type="SAM" id="MobiDB-lite"/>
    </source>
</evidence>
<feature type="compositionally biased region" description="Polar residues" evidence="1">
    <location>
        <begin position="86"/>
        <end position="95"/>
    </location>
</feature>
<feature type="region of interest" description="Disordered" evidence="1">
    <location>
        <begin position="69"/>
        <end position="95"/>
    </location>
</feature>